<dbReference type="RefSeq" id="WP_065197627.1">
    <property type="nucleotide sequence ID" value="NZ_LYVJ01000001.1"/>
</dbReference>
<organism evidence="2 3">
    <name type="scientific">Stenotrophomonas maltophilia</name>
    <name type="common">Pseudomonas maltophilia</name>
    <name type="synonym">Xanthomonas maltophilia</name>
    <dbReference type="NCBI Taxonomy" id="40324"/>
    <lineage>
        <taxon>Bacteria</taxon>
        <taxon>Pseudomonadati</taxon>
        <taxon>Pseudomonadota</taxon>
        <taxon>Gammaproteobacteria</taxon>
        <taxon>Lysobacterales</taxon>
        <taxon>Lysobacteraceae</taxon>
        <taxon>Stenotrophomonas</taxon>
        <taxon>Stenotrophomonas maltophilia group</taxon>
    </lineage>
</organism>
<dbReference type="EMBL" id="LYVJ01000001">
    <property type="protein sequence ID" value="OBU70633.1"/>
    <property type="molecule type" value="Genomic_DNA"/>
</dbReference>
<evidence type="ECO:0000313" key="2">
    <source>
        <dbReference type="EMBL" id="OBU70633.1"/>
    </source>
</evidence>
<dbReference type="OrthoDB" id="6052380at2"/>
<evidence type="ECO:0000256" key="1">
    <source>
        <dbReference type="SAM" id="SignalP"/>
    </source>
</evidence>
<sequence>MLHLSNARLLAACVFLPLGLGLHATAHAGGVVPCNNCASPRSAALQSGTGLTVVVDLEQKRLNGFEVEYDRELRRHRAVPVAVPAEVTATFNRILALPQAGIGSGTQFVPQSFGRGTVVPVHPDDPQMANGITFPAELKGLNAYDVVQSATYRTQLELGIGRAFSGANTSQPAWNSLATTISSAVLSWVSKLFGVDTVTYVITWRDGSRTRLVISPDSVDRAKYVAGESVDAAGNRIPDGAASNSDTGQGYSGSYHFSNDGDYQSWVDTAHLYGVRIEINPGSAPTGPICRWDGRQLHCQVPR</sequence>
<reference evidence="2 3" key="1">
    <citation type="submission" date="2016-05" db="EMBL/GenBank/DDBJ databases">
        <title>Draft Genome Sequences of Stenotrophomonas maltophilia Strains Sm32COP, Sm41DVV, Sm46PAILV, SmF3, SmF22, SmSOFb1 and SmCVFa1, Isolated from Different Manures, in France.</title>
        <authorList>
            <person name="Nazaret S."/>
            <person name="Bodilis J."/>
        </authorList>
    </citation>
    <scope>NUCLEOTIDE SEQUENCE [LARGE SCALE GENOMIC DNA]</scope>
    <source>
        <strain evidence="2 3">Sm46PAILV</strain>
    </source>
</reference>
<feature type="signal peptide" evidence="1">
    <location>
        <begin position="1"/>
        <end position="28"/>
    </location>
</feature>
<keyword evidence="1" id="KW-0732">Signal</keyword>
<evidence type="ECO:0000313" key="3">
    <source>
        <dbReference type="Proteomes" id="UP000092256"/>
    </source>
</evidence>
<protein>
    <submittedName>
        <fullName evidence="2">Uncharacterized protein</fullName>
    </submittedName>
</protein>
<gene>
    <name evidence="2" type="ORF">A9K58_01410</name>
</gene>
<feature type="chain" id="PRO_5008354039" evidence="1">
    <location>
        <begin position="29"/>
        <end position="303"/>
    </location>
</feature>
<dbReference type="AlphaFoldDB" id="A0A1A6Y623"/>
<accession>A0A1A6Y623</accession>
<dbReference type="Proteomes" id="UP000092256">
    <property type="component" value="Unassembled WGS sequence"/>
</dbReference>
<name>A0A1A6Y623_STEMA</name>
<proteinExistence type="predicted"/>
<comment type="caution">
    <text evidence="2">The sequence shown here is derived from an EMBL/GenBank/DDBJ whole genome shotgun (WGS) entry which is preliminary data.</text>
</comment>